<gene>
    <name evidence="2" type="ORF">B0T16DRAFT_318020</name>
</gene>
<feature type="region of interest" description="Disordered" evidence="1">
    <location>
        <begin position="207"/>
        <end position="243"/>
    </location>
</feature>
<feature type="compositionally biased region" description="Low complexity" evidence="1">
    <location>
        <begin position="1"/>
        <end position="16"/>
    </location>
</feature>
<evidence type="ECO:0000313" key="3">
    <source>
        <dbReference type="Proteomes" id="UP001174936"/>
    </source>
</evidence>
<accession>A0AA40CZ42</accession>
<feature type="compositionally biased region" description="Pro residues" evidence="1">
    <location>
        <begin position="57"/>
        <end position="73"/>
    </location>
</feature>
<feature type="compositionally biased region" description="Basic and acidic residues" evidence="1">
    <location>
        <begin position="17"/>
        <end position="35"/>
    </location>
</feature>
<reference evidence="2" key="1">
    <citation type="submission" date="2023-06" db="EMBL/GenBank/DDBJ databases">
        <title>Genome-scale phylogeny and comparative genomics of the fungal order Sordariales.</title>
        <authorList>
            <consortium name="Lawrence Berkeley National Laboratory"/>
            <person name="Hensen N."/>
            <person name="Bonometti L."/>
            <person name="Westerberg I."/>
            <person name="Brannstrom I.O."/>
            <person name="Guillou S."/>
            <person name="Cros-Aarteil S."/>
            <person name="Calhoun S."/>
            <person name="Haridas S."/>
            <person name="Kuo A."/>
            <person name="Mondo S."/>
            <person name="Pangilinan J."/>
            <person name="Riley R."/>
            <person name="Labutti K."/>
            <person name="Andreopoulos B."/>
            <person name="Lipzen A."/>
            <person name="Chen C."/>
            <person name="Yanf M."/>
            <person name="Daum C."/>
            <person name="Ng V."/>
            <person name="Clum A."/>
            <person name="Steindorff A."/>
            <person name="Ohm R."/>
            <person name="Martin F."/>
            <person name="Silar P."/>
            <person name="Natvig D."/>
            <person name="Lalanne C."/>
            <person name="Gautier V."/>
            <person name="Ament-Velasquez S.L."/>
            <person name="Kruys A."/>
            <person name="Hutchinson M.I."/>
            <person name="Powell A.J."/>
            <person name="Barry K."/>
            <person name="Miller A.N."/>
            <person name="Grigoriev I.V."/>
            <person name="Debuchy R."/>
            <person name="Gladieux P."/>
            <person name="Thoren M.H."/>
            <person name="Johannesson H."/>
        </authorList>
    </citation>
    <scope>NUCLEOTIDE SEQUENCE</scope>
    <source>
        <strain evidence="2">SMH2532-1</strain>
    </source>
</reference>
<feature type="compositionally biased region" description="Basic and acidic residues" evidence="1">
    <location>
        <begin position="207"/>
        <end position="216"/>
    </location>
</feature>
<feature type="region of interest" description="Disordered" evidence="1">
    <location>
        <begin position="1"/>
        <end position="77"/>
    </location>
</feature>
<name>A0AA40CZ42_9PEZI</name>
<organism evidence="2 3">
    <name type="scientific">Cercophora newfieldiana</name>
    <dbReference type="NCBI Taxonomy" id="92897"/>
    <lineage>
        <taxon>Eukaryota</taxon>
        <taxon>Fungi</taxon>
        <taxon>Dikarya</taxon>
        <taxon>Ascomycota</taxon>
        <taxon>Pezizomycotina</taxon>
        <taxon>Sordariomycetes</taxon>
        <taxon>Sordariomycetidae</taxon>
        <taxon>Sordariales</taxon>
        <taxon>Lasiosphaeriaceae</taxon>
        <taxon>Cercophora</taxon>
    </lineage>
</organism>
<evidence type="ECO:0008006" key="4">
    <source>
        <dbReference type="Google" id="ProtNLM"/>
    </source>
</evidence>
<evidence type="ECO:0000256" key="1">
    <source>
        <dbReference type="SAM" id="MobiDB-lite"/>
    </source>
</evidence>
<proteinExistence type="predicted"/>
<protein>
    <recommendedName>
        <fullName evidence="4">Autophagy protein</fullName>
    </recommendedName>
</protein>
<keyword evidence="3" id="KW-1185">Reference proteome</keyword>
<evidence type="ECO:0000313" key="2">
    <source>
        <dbReference type="EMBL" id="KAK0656751.1"/>
    </source>
</evidence>
<dbReference type="EMBL" id="JAULSV010000001">
    <property type="protein sequence ID" value="KAK0656751.1"/>
    <property type="molecule type" value="Genomic_DNA"/>
</dbReference>
<sequence length="312" mass="35459">MGWFDGWFGGSSSSESDPLRKLDPKLREFLQKESPVKYTTAQDEQHEIRPTSAQPQPKQPQQPQPQDAPPVVPPQSLYQDGRYAHLWKGYKPLSAVEAETKSDHEKLMDVLEGFKERKAKIGKAALENCADEQVDWSGCMKEGDWSKRMGMCREEVQKFERCYQTQTRLLKALGYLESYQRPADVDEQIQMRADSIYQKMMENEAAAKKAKEEGREAPTFAPLIPKTEAPVAAPGAAEPGPNTLKEWREKLAKIPEEDRATEEEALRAEFRAKAEVAGRIHSIWQEQAKEREARKAEGKETITDKLKDLVGK</sequence>
<feature type="region of interest" description="Disordered" evidence="1">
    <location>
        <begin position="291"/>
        <end position="312"/>
    </location>
</feature>
<feature type="compositionally biased region" description="Low complexity" evidence="1">
    <location>
        <begin position="228"/>
        <end position="241"/>
    </location>
</feature>
<comment type="caution">
    <text evidence="2">The sequence shown here is derived from an EMBL/GenBank/DDBJ whole genome shotgun (WGS) entry which is preliminary data.</text>
</comment>
<dbReference type="AlphaFoldDB" id="A0AA40CZ42"/>
<dbReference type="Proteomes" id="UP001174936">
    <property type="component" value="Unassembled WGS sequence"/>
</dbReference>